<comment type="function">
    <text evidence="4">Facilitates protein transport into the nucleus. Interacts with various nucleoporins and with Ran-GDP. Could be part of a multicomponent system of cytosolic factors that assemble at the pore complex during nuclear import.</text>
</comment>
<feature type="domain" description="NTF2" evidence="6">
    <location>
        <begin position="50"/>
        <end position="143"/>
    </location>
</feature>
<dbReference type="InterPro" id="IPR045875">
    <property type="entry name" value="NTF2"/>
</dbReference>
<dbReference type="EMBL" id="JAVIJP010000224">
    <property type="protein sequence ID" value="KAL3613157.1"/>
    <property type="molecule type" value="Genomic_DNA"/>
</dbReference>
<dbReference type="Proteomes" id="UP001632038">
    <property type="component" value="Unassembled WGS sequence"/>
</dbReference>
<evidence type="ECO:0000256" key="1">
    <source>
        <dbReference type="ARBA" id="ARBA00004259"/>
    </source>
</evidence>
<keyword evidence="8" id="KW-1185">Reference proteome</keyword>
<comment type="caution">
    <text evidence="7">The sequence shown here is derived from an EMBL/GenBank/DDBJ whole genome shotgun (WGS) entry which is preliminary data.</text>
</comment>
<proteinExistence type="predicted"/>
<dbReference type="InterPro" id="IPR002075">
    <property type="entry name" value="NTF2_dom"/>
</dbReference>
<dbReference type="InterPro" id="IPR018222">
    <property type="entry name" value="Nuclear_transport_factor_2_euk"/>
</dbReference>
<dbReference type="PANTHER" id="PTHR12612">
    <property type="entry name" value="NUCLEAR TRANSPORT FACTOR 2"/>
    <property type="match status" value="1"/>
</dbReference>
<sequence length="158" mass="17540">MTTLPPQSHLSSKPSFFSILIYYQSCPRRHHHHLFLGNQRTTAAMDADAVAKAFVSHYYTTFDTDRANLTNLYQETSMLSFEGQKFQGTQNITSKLTSLPFQQCQHQISTVDCQTSGPVGGVLVFVSGNLQIGGEQHPLKFSQHVSSDANSSRKLLCA</sequence>
<evidence type="ECO:0000256" key="3">
    <source>
        <dbReference type="ARBA" id="ARBA00022490"/>
    </source>
</evidence>
<organism evidence="7 8">
    <name type="scientific">Castilleja foliolosa</name>
    <dbReference type="NCBI Taxonomy" id="1961234"/>
    <lineage>
        <taxon>Eukaryota</taxon>
        <taxon>Viridiplantae</taxon>
        <taxon>Streptophyta</taxon>
        <taxon>Embryophyta</taxon>
        <taxon>Tracheophyta</taxon>
        <taxon>Spermatophyta</taxon>
        <taxon>Magnoliopsida</taxon>
        <taxon>eudicotyledons</taxon>
        <taxon>Gunneridae</taxon>
        <taxon>Pentapetalae</taxon>
        <taxon>asterids</taxon>
        <taxon>lamiids</taxon>
        <taxon>Lamiales</taxon>
        <taxon>Orobanchaceae</taxon>
        <taxon>Pedicularideae</taxon>
        <taxon>Castillejinae</taxon>
        <taxon>Castilleja</taxon>
    </lineage>
</organism>
<dbReference type="GO" id="GO:0005635">
    <property type="term" value="C:nuclear envelope"/>
    <property type="evidence" value="ECO:0007669"/>
    <property type="project" value="UniProtKB-SubCell"/>
</dbReference>
<evidence type="ECO:0000256" key="2">
    <source>
        <dbReference type="ARBA" id="ARBA00004496"/>
    </source>
</evidence>
<dbReference type="GO" id="GO:0005737">
    <property type="term" value="C:cytoplasm"/>
    <property type="evidence" value="ECO:0007669"/>
    <property type="project" value="UniProtKB-SubCell"/>
</dbReference>
<keyword evidence="3" id="KW-0963">Cytoplasm</keyword>
<dbReference type="FunFam" id="3.10.450.50:FF:000005">
    <property type="entry name" value="Nuclear transport factor 2"/>
    <property type="match status" value="1"/>
</dbReference>
<gene>
    <name evidence="7" type="primary">NTF2A_2</name>
    <name evidence="7" type="ORF">CASFOL_042992</name>
</gene>
<name>A0ABD3B8C1_9LAMI</name>
<accession>A0ABD3B8C1</accession>
<dbReference type="Pfam" id="PF02136">
    <property type="entry name" value="NTF2"/>
    <property type="match status" value="1"/>
</dbReference>
<comment type="subunit">
    <text evidence="5">Interacts with RAN1.</text>
</comment>
<comment type="subcellular location">
    <subcellularLocation>
        <location evidence="2">Cytoplasm</location>
    </subcellularLocation>
    <subcellularLocation>
        <location evidence="1">Nucleus envelope</location>
    </subcellularLocation>
</comment>
<dbReference type="Gene3D" id="3.10.450.50">
    <property type="match status" value="1"/>
</dbReference>
<evidence type="ECO:0000313" key="7">
    <source>
        <dbReference type="EMBL" id="KAL3613157.1"/>
    </source>
</evidence>
<dbReference type="InterPro" id="IPR032710">
    <property type="entry name" value="NTF2-like_dom_sf"/>
</dbReference>
<evidence type="ECO:0000256" key="4">
    <source>
        <dbReference type="ARBA" id="ARBA00058161"/>
    </source>
</evidence>
<dbReference type="SUPFAM" id="SSF54427">
    <property type="entry name" value="NTF2-like"/>
    <property type="match status" value="1"/>
</dbReference>
<evidence type="ECO:0000259" key="6">
    <source>
        <dbReference type="PROSITE" id="PS50177"/>
    </source>
</evidence>
<dbReference type="AlphaFoldDB" id="A0ABD3B8C1"/>
<reference evidence="8" key="1">
    <citation type="journal article" date="2024" name="IScience">
        <title>Strigolactones Initiate the Formation of Haustorium-like Structures in Castilleja.</title>
        <authorList>
            <person name="Buerger M."/>
            <person name="Peterson D."/>
            <person name="Chory J."/>
        </authorList>
    </citation>
    <scope>NUCLEOTIDE SEQUENCE [LARGE SCALE GENOMIC DNA]</scope>
</reference>
<dbReference type="GO" id="GO:0006606">
    <property type="term" value="P:protein import into nucleus"/>
    <property type="evidence" value="ECO:0007669"/>
    <property type="project" value="UniProtKB-ARBA"/>
</dbReference>
<dbReference type="PROSITE" id="PS50177">
    <property type="entry name" value="NTF2_DOMAIN"/>
    <property type="match status" value="1"/>
</dbReference>
<dbReference type="CDD" id="cd00780">
    <property type="entry name" value="NTF2"/>
    <property type="match status" value="1"/>
</dbReference>
<evidence type="ECO:0000256" key="5">
    <source>
        <dbReference type="ARBA" id="ARBA00062736"/>
    </source>
</evidence>
<evidence type="ECO:0000313" key="8">
    <source>
        <dbReference type="Proteomes" id="UP001632038"/>
    </source>
</evidence>
<protein>
    <submittedName>
        <fullName evidence="7">Nuclear transport factor 2A</fullName>
    </submittedName>
</protein>